<comment type="catalytic activity">
    <reaction evidence="7">
        <text>2,5-diamino-6-(1-D-ribitylamino)pyrimidin-4(3H)-one 5'-phosphate + NAD(+) = 2,5-diamino-6-(1-D-ribosylamino)pyrimidin-4(3H)-one 5'-phosphate + NADH + H(+)</text>
        <dbReference type="Rhea" id="RHEA:27274"/>
        <dbReference type="ChEBI" id="CHEBI:15378"/>
        <dbReference type="ChEBI" id="CHEBI:57540"/>
        <dbReference type="ChEBI" id="CHEBI:57945"/>
        <dbReference type="ChEBI" id="CHEBI:58890"/>
        <dbReference type="ChEBI" id="CHEBI:59545"/>
        <dbReference type="EC" id="1.1.1.302"/>
    </reaction>
</comment>
<comment type="subunit">
    <text evidence="3">Homodimer.</text>
</comment>
<dbReference type="GO" id="GO:0008703">
    <property type="term" value="F:5-amino-6-(5-phosphoribosylamino)uracil reductase activity"/>
    <property type="evidence" value="ECO:0007669"/>
    <property type="project" value="InterPro"/>
</dbReference>
<proteinExistence type="inferred from homology"/>
<protein>
    <recommendedName>
        <fullName evidence="9">2,5-diamino-6-(ribosylamino)-4(3H)-pyrimidinone 5'-phosphate reductase</fullName>
        <ecNumber evidence="9">1.1.1.302</ecNumber>
    </recommendedName>
</protein>
<dbReference type="KEGG" id="apo:Arcpr_1054"/>
<evidence type="ECO:0000256" key="6">
    <source>
        <dbReference type="ARBA" id="ARBA00023002"/>
    </source>
</evidence>
<dbReference type="GO" id="GO:0009231">
    <property type="term" value="P:riboflavin biosynthetic process"/>
    <property type="evidence" value="ECO:0007669"/>
    <property type="project" value="UniProtKB-UniPathway"/>
</dbReference>
<evidence type="ECO:0000256" key="9">
    <source>
        <dbReference type="NCBIfam" id="TIGR01508"/>
    </source>
</evidence>
<dbReference type="EC" id="1.1.1.302" evidence="9"/>
<dbReference type="GeneID" id="8739729"/>
<evidence type="ECO:0000313" key="12">
    <source>
        <dbReference type="Proteomes" id="UP000001901"/>
    </source>
</evidence>
<organism evidence="11 12">
    <name type="scientific">Archaeoglobus profundus (strain DSM 5631 / JCM 9629 / NBRC 100127 / Av18)</name>
    <dbReference type="NCBI Taxonomy" id="572546"/>
    <lineage>
        <taxon>Archaea</taxon>
        <taxon>Methanobacteriati</taxon>
        <taxon>Methanobacteriota</taxon>
        <taxon>Archaeoglobi</taxon>
        <taxon>Archaeoglobales</taxon>
        <taxon>Archaeoglobaceae</taxon>
        <taxon>Archaeoglobus</taxon>
    </lineage>
</organism>
<dbReference type="GO" id="GO:0050661">
    <property type="term" value="F:NADP binding"/>
    <property type="evidence" value="ECO:0007669"/>
    <property type="project" value="InterPro"/>
</dbReference>
<dbReference type="SUPFAM" id="SSF53597">
    <property type="entry name" value="Dihydrofolate reductase-like"/>
    <property type="match status" value="1"/>
</dbReference>
<name>D2RDB9_ARCPA</name>
<comment type="similarity">
    <text evidence="2">Belongs to the HTP reductase family.</text>
</comment>
<dbReference type="UniPathway" id="UPA00275"/>
<gene>
    <name evidence="11" type="ordered locus">Arcpr_1054</name>
</gene>
<dbReference type="Pfam" id="PF01872">
    <property type="entry name" value="RibD_C"/>
    <property type="match status" value="1"/>
</dbReference>
<dbReference type="EMBL" id="CP001857">
    <property type="protein sequence ID" value="ADB58113.1"/>
    <property type="molecule type" value="Genomic_DNA"/>
</dbReference>
<keyword evidence="6 11" id="KW-0560">Oxidoreductase</keyword>
<dbReference type="InterPro" id="IPR002734">
    <property type="entry name" value="RibDG_C"/>
</dbReference>
<dbReference type="InterPro" id="IPR011549">
    <property type="entry name" value="RibD_C"/>
</dbReference>
<dbReference type="AlphaFoldDB" id="D2RDB9"/>
<evidence type="ECO:0000256" key="5">
    <source>
        <dbReference type="ARBA" id="ARBA00022857"/>
    </source>
</evidence>
<dbReference type="RefSeq" id="WP_012940449.1">
    <property type="nucleotide sequence ID" value="NC_013741.1"/>
</dbReference>
<dbReference type="HOGENOM" id="CLU_036590_4_1_2"/>
<keyword evidence="4" id="KW-0686">Riboflavin biosynthesis</keyword>
<dbReference type="PANTHER" id="PTHR38011">
    <property type="entry name" value="DIHYDROFOLATE REDUCTASE FAMILY PROTEIN (AFU_ORTHOLOGUE AFUA_8G06820)"/>
    <property type="match status" value="1"/>
</dbReference>
<evidence type="ECO:0000259" key="10">
    <source>
        <dbReference type="Pfam" id="PF01872"/>
    </source>
</evidence>
<feature type="domain" description="Bacterial bifunctional deaminase-reductase C-terminal" evidence="10">
    <location>
        <begin position="3"/>
        <end position="215"/>
    </location>
</feature>
<dbReference type="InterPro" id="IPR006401">
    <property type="entry name" value="Rib_reduct_arc"/>
</dbReference>
<reference evidence="11 12" key="1">
    <citation type="journal article" date="2010" name="Stand. Genomic Sci.">
        <title>Complete genome sequence of Archaeoglobus profundus type strain (AV18).</title>
        <authorList>
            <person name="von Jan M."/>
            <person name="Lapidus A."/>
            <person name="Del Rio T.G."/>
            <person name="Copeland A."/>
            <person name="Tice H."/>
            <person name="Cheng J.F."/>
            <person name="Lucas S."/>
            <person name="Chen F."/>
            <person name="Nolan M."/>
            <person name="Goodwin L."/>
            <person name="Han C."/>
            <person name="Pitluck S."/>
            <person name="Liolios K."/>
            <person name="Ivanova N."/>
            <person name="Mavromatis K."/>
            <person name="Ovchinnikova G."/>
            <person name="Chertkov O."/>
            <person name="Pati A."/>
            <person name="Chen A."/>
            <person name="Palaniappan K."/>
            <person name="Land M."/>
            <person name="Hauser L."/>
            <person name="Chang Y.J."/>
            <person name="Jeffries C.D."/>
            <person name="Saunders E."/>
            <person name="Brettin T."/>
            <person name="Detter J.C."/>
            <person name="Chain P."/>
            <person name="Eichinger K."/>
            <person name="Huber H."/>
            <person name="Spring S."/>
            <person name="Rohde M."/>
            <person name="Goker M."/>
            <person name="Wirth R."/>
            <person name="Woyke T."/>
            <person name="Bristow J."/>
            <person name="Eisen J.A."/>
            <person name="Markowitz V."/>
            <person name="Hugenholtz P."/>
            <person name="Kyrpides N.C."/>
            <person name="Klenk H.P."/>
        </authorList>
    </citation>
    <scope>NUCLEOTIDE SEQUENCE [LARGE SCALE GENOMIC DNA]</scope>
    <source>
        <strain evidence="12">DSM 5631 / JCM 9629 / NBRC 100127 / Av18</strain>
    </source>
</reference>
<evidence type="ECO:0000313" key="11">
    <source>
        <dbReference type="EMBL" id="ADB58113.1"/>
    </source>
</evidence>
<evidence type="ECO:0000256" key="8">
    <source>
        <dbReference type="ARBA" id="ARBA00049020"/>
    </source>
</evidence>
<comment type="pathway">
    <text evidence="1">Cofactor biosynthesis; riboflavin biosynthesis.</text>
</comment>
<keyword evidence="5" id="KW-0521">NADP</keyword>
<dbReference type="OrthoDB" id="10178at2157"/>
<dbReference type="NCBIfam" id="TIGR00227">
    <property type="entry name" value="ribD_Cterm"/>
    <property type="match status" value="1"/>
</dbReference>
<evidence type="ECO:0000256" key="2">
    <source>
        <dbReference type="ARBA" id="ARBA00009723"/>
    </source>
</evidence>
<comment type="catalytic activity">
    <reaction evidence="8">
        <text>2,5-diamino-6-(1-D-ribitylamino)pyrimidin-4(3H)-one 5'-phosphate + NADP(+) = 2,5-diamino-6-(1-D-ribosylamino)pyrimidin-4(3H)-one 5'-phosphate + NADPH + H(+)</text>
        <dbReference type="Rhea" id="RHEA:27278"/>
        <dbReference type="ChEBI" id="CHEBI:15378"/>
        <dbReference type="ChEBI" id="CHEBI:57783"/>
        <dbReference type="ChEBI" id="CHEBI:58349"/>
        <dbReference type="ChEBI" id="CHEBI:58890"/>
        <dbReference type="ChEBI" id="CHEBI:59545"/>
        <dbReference type="EC" id="1.1.1.302"/>
    </reaction>
</comment>
<dbReference type="Proteomes" id="UP000001901">
    <property type="component" value="Chromosome"/>
</dbReference>
<dbReference type="Gene3D" id="3.40.430.10">
    <property type="entry name" value="Dihydrofolate Reductase, subunit A"/>
    <property type="match status" value="1"/>
</dbReference>
<accession>D2RDB9</accession>
<evidence type="ECO:0000256" key="4">
    <source>
        <dbReference type="ARBA" id="ARBA00022619"/>
    </source>
</evidence>
<dbReference type="InterPro" id="IPR024072">
    <property type="entry name" value="DHFR-like_dom_sf"/>
</dbReference>
<dbReference type="NCBIfam" id="TIGR01508">
    <property type="entry name" value="rib_reduct_arch"/>
    <property type="match status" value="1"/>
</dbReference>
<dbReference type="PaxDb" id="572546-Arcpr_1054"/>
<dbReference type="eggNOG" id="arCOG01484">
    <property type="taxonomic scope" value="Archaea"/>
</dbReference>
<keyword evidence="12" id="KW-1185">Reference proteome</keyword>
<dbReference type="STRING" id="572546.Arcpr_1054"/>
<dbReference type="InterPro" id="IPR050765">
    <property type="entry name" value="Riboflavin_Biosynth_HTPR"/>
</dbReference>
<evidence type="ECO:0000256" key="3">
    <source>
        <dbReference type="ARBA" id="ARBA00011738"/>
    </source>
</evidence>
<sequence>MRPFTFINVASSVDGKISNEKRIQLRISCEEDLKRVDELRAKSDAIMVGIGTVLSDNPKLTVKSEELRKRRLEEGRDANPIRVVVDSKCRIPLDAKVLDESAKTIVAVSRIANSEKVNTLRRMGVDVFVAGDDKVDLKALVEYLYKIGVRVLMVEGGATLNWAMLREGLVDEIYVYYGNMIIGGSKAPTVVDGMSFDPPISLDLLDVRKLGRGILTRWRVLR</sequence>
<evidence type="ECO:0000256" key="7">
    <source>
        <dbReference type="ARBA" id="ARBA00047550"/>
    </source>
</evidence>
<dbReference type="PANTHER" id="PTHR38011:SF7">
    <property type="entry name" value="2,5-DIAMINO-6-RIBOSYLAMINO-4(3H)-PYRIMIDINONE 5'-PHOSPHATE REDUCTASE"/>
    <property type="match status" value="1"/>
</dbReference>
<evidence type="ECO:0000256" key="1">
    <source>
        <dbReference type="ARBA" id="ARBA00005104"/>
    </source>
</evidence>